<comment type="caution">
    <text evidence="7">The sequence shown here is derived from an EMBL/GenBank/DDBJ whole genome shotgun (WGS) entry which is preliminary data.</text>
</comment>
<feature type="domain" description="Tryptophan synthase beta chain-like PALP" evidence="5">
    <location>
        <begin position="101"/>
        <end position="420"/>
    </location>
</feature>
<gene>
    <name evidence="7" type="ORF">DOK76_04300</name>
</gene>
<dbReference type="SUPFAM" id="SSF53686">
    <property type="entry name" value="Tryptophan synthase beta subunit-like PLP-dependent enzymes"/>
    <property type="match status" value="1"/>
</dbReference>
<feature type="domain" description="Threonine synthase N-terminal" evidence="6">
    <location>
        <begin position="5"/>
        <end position="80"/>
    </location>
</feature>
<dbReference type="InterPro" id="IPR036052">
    <property type="entry name" value="TrpB-like_PALP_sf"/>
</dbReference>
<evidence type="ECO:0000256" key="3">
    <source>
        <dbReference type="ARBA" id="ARBA00022898"/>
    </source>
</evidence>
<sequence length="496" mass="55860">MTTIYRSTRSNHINMTASQAILQGLSPDGGLFVLRNFPDHHINVADIVNLNYQEMAQTIFRLFLTDFSHDAIKECVQLAYEDKFTTKDITPLKQVGDDFVLELFHGPTNAFKDVALSILPHFMDHSLSIQNEAKKILILTATSGDTGKAALEGFKDNKAIDIMVFFPNEGVSSIQKLQMQTQVGNNLRVCGIDGNFDDAQTQIKQLFNNSEIIAEFDQVNIQLSSANSVNIGRLIPQIVYYFYAYSQLVNNQEIQVDESVDFIVPTGNFGNILAGFYAKKLGLPIRHLVCASNENKVLHDFLQTGIYDARRDFLMTTSPSMDILISSNLERLLFEVSGQDSDLINQWMDKLATHGYFSVDSDTLKEIQQTFRSGYATDEEVKQTIQSVYKEHDYLLDPHTAVAYKVMKEQEEFGYKQIVLATASPYKFTESVLDALNLSEDNATDDLFSRMSLLERETGVPVPDNLAELLELPILFNDCISTEEMSHYVLTHGKGD</sequence>
<dbReference type="Proteomes" id="UP000664857">
    <property type="component" value="Unassembled WGS sequence"/>
</dbReference>
<comment type="cofactor">
    <cofactor evidence="1">
        <name>pyridoxal 5'-phosphate</name>
        <dbReference type="ChEBI" id="CHEBI:597326"/>
    </cofactor>
</comment>
<dbReference type="InterPro" id="IPR029144">
    <property type="entry name" value="Thr_synth_N"/>
</dbReference>
<dbReference type="Gene3D" id="3.40.50.1100">
    <property type="match status" value="2"/>
</dbReference>
<dbReference type="Gene3D" id="3.90.1380.10">
    <property type="entry name" value="Threonine synthase, N-terminal domain"/>
    <property type="match status" value="1"/>
</dbReference>
<protein>
    <recommendedName>
        <fullName evidence="4">Threonine synthase</fullName>
        <ecNumber evidence="4">4.2.3.1</ecNumber>
    </recommendedName>
</protein>
<accession>A0ABS3HR92</accession>
<comment type="similarity">
    <text evidence="2">Belongs to the threonine synthase family.</text>
</comment>
<dbReference type="InterPro" id="IPR004450">
    <property type="entry name" value="Thr_synthase-like"/>
</dbReference>
<proteinExistence type="inferred from homology"/>
<dbReference type="Pfam" id="PF00291">
    <property type="entry name" value="PALP"/>
    <property type="match status" value="1"/>
</dbReference>
<dbReference type="NCBIfam" id="TIGR00260">
    <property type="entry name" value="thrC"/>
    <property type="match status" value="1"/>
</dbReference>
<evidence type="ECO:0000259" key="6">
    <source>
        <dbReference type="Pfam" id="PF14821"/>
    </source>
</evidence>
<name>A0ABS3HR92_9ENTE</name>
<evidence type="ECO:0000313" key="7">
    <source>
        <dbReference type="EMBL" id="MBO0476279.1"/>
    </source>
</evidence>
<evidence type="ECO:0000256" key="1">
    <source>
        <dbReference type="ARBA" id="ARBA00001933"/>
    </source>
</evidence>
<dbReference type="GO" id="GO:0004795">
    <property type="term" value="F:threonine synthase activity"/>
    <property type="evidence" value="ECO:0007669"/>
    <property type="project" value="UniProtKB-EC"/>
</dbReference>
<dbReference type="EC" id="4.2.3.1" evidence="4"/>
<keyword evidence="8" id="KW-1185">Reference proteome</keyword>
<keyword evidence="7" id="KW-0456">Lyase</keyword>
<dbReference type="RefSeq" id="WP_206965233.1">
    <property type="nucleotide sequence ID" value="NZ_JAFLVX010000014.1"/>
</dbReference>
<dbReference type="InterPro" id="IPR001926">
    <property type="entry name" value="TrpB-like_PALP"/>
</dbReference>
<keyword evidence="3" id="KW-0663">Pyridoxal phosphate</keyword>
<dbReference type="EMBL" id="JAFLVX010000014">
    <property type="protein sequence ID" value="MBO0476279.1"/>
    <property type="molecule type" value="Genomic_DNA"/>
</dbReference>
<evidence type="ECO:0000259" key="5">
    <source>
        <dbReference type="Pfam" id="PF00291"/>
    </source>
</evidence>
<organism evidence="7 8">
    <name type="scientific">Candidatus Vagococcus giribetii</name>
    <dbReference type="NCBI Taxonomy" id="2230876"/>
    <lineage>
        <taxon>Bacteria</taxon>
        <taxon>Bacillati</taxon>
        <taxon>Bacillota</taxon>
        <taxon>Bacilli</taxon>
        <taxon>Lactobacillales</taxon>
        <taxon>Enterococcaceae</taxon>
        <taxon>Vagococcus</taxon>
    </lineage>
</organism>
<evidence type="ECO:0000256" key="2">
    <source>
        <dbReference type="ARBA" id="ARBA00005517"/>
    </source>
</evidence>
<reference evidence="7 8" key="1">
    <citation type="submission" date="2021-03" db="EMBL/GenBank/DDBJ databases">
        <title>Enterococcal diversity collection.</title>
        <authorList>
            <person name="Gilmore M.S."/>
            <person name="Schwartzman J."/>
            <person name="Van Tyne D."/>
            <person name="Martin M."/>
            <person name="Earl A.M."/>
            <person name="Manson A.L."/>
            <person name="Straub T."/>
            <person name="Salamzade R."/>
            <person name="Saavedra J."/>
            <person name="Lebreton F."/>
            <person name="Prichula J."/>
            <person name="Schaufler K."/>
            <person name="Gaca A."/>
            <person name="Sgardioli B."/>
            <person name="Wagenaar J."/>
            <person name="Strong T."/>
        </authorList>
    </citation>
    <scope>NUCLEOTIDE SEQUENCE [LARGE SCALE GENOMIC DNA]</scope>
    <source>
        <strain evidence="7 8">DIV0080</strain>
    </source>
</reference>
<dbReference type="CDD" id="cd01560">
    <property type="entry name" value="Thr-synth_2"/>
    <property type="match status" value="1"/>
</dbReference>
<dbReference type="Pfam" id="PF14821">
    <property type="entry name" value="Thr_synth_N"/>
    <property type="match status" value="1"/>
</dbReference>
<evidence type="ECO:0000313" key="8">
    <source>
        <dbReference type="Proteomes" id="UP000664857"/>
    </source>
</evidence>
<dbReference type="InterPro" id="IPR037158">
    <property type="entry name" value="Thr_synth_N_sf"/>
</dbReference>
<dbReference type="PANTHER" id="PTHR43515:SF1">
    <property type="entry name" value="THREONINE SYNTHASE-LIKE 1"/>
    <property type="match status" value="1"/>
</dbReference>
<dbReference type="PANTHER" id="PTHR43515">
    <property type="entry name" value="THREONINE SYNTHASE-LIKE 1"/>
    <property type="match status" value="1"/>
</dbReference>
<evidence type="ECO:0000256" key="4">
    <source>
        <dbReference type="NCBIfam" id="TIGR00260"/>
    </source>
</evidence>